<evidence type="ECO:0000313" key="5">
    <source>
        <dbReference type="EMBL" id="GJE65641.1"/>
    </source>
</evidence>
<dbReference type="PANTHER" id="PTHR11707:SF28">
    <property type="entry name" value="60 KDA LYSOPHOSPHOLIPASE"/>
    <property type="match status" value="1"/>
</dbReference>
<organism evidence="5 6">
    <name type="scientific">Methylorubrum aminovorans</name>
    <dbReference type="NCBI Taxonomy" id="269069"/>
    <lineage>
        <taxon>Bacteria</taxon>
        <taxon>Pseudomonadati</taxon>
        <taxon>Pseudomonadota</taxon>
        <taxon>Alphaproteobacteria</taxon>
        <taxon>Hyphomicrobiales</taxon>
        <taxon>Methylobacteriaceae</taxon>
        <taxon>Methylorubrum</taxon>
    </lineage>
</organism>
<comment type="similarity">
    <text evidence="1">Belongs to the asparaginase 1 family.</text>
</comment>
<dbReference type="PIRSF" id="PIRSF001220">
    <property type="entry name" value="L-ASNase_gatD"/>
    <property type="match status" value="1"/>
</dbReference>
<dbReference type="InterPro" id="IPR040919">
    <property type="entry name" value="Asparaginase_C"/>
</dbReference>
<dbReference type="PANTHER" id="PTHR11707">
    <property type="entry name" value="L-ASPARAGINASE"/>
    <property type="match status" value="1"/>
</dbReference>
<dbReference type="Proteomes" id="UP001055039">
    <property type="component" value="Unassembled WGS sequence"/>
</dbReference>
<feature type="domain" description="Asparaginase/glutaminase C-terminal" evidence="4">
    <location>
        <begin position="210"/>
        <end position="319"/>
    </location>
</feature>
<comment type="caution">
    <text evidence="5">The sequence shown here is derived from an EMBL/GenBank/DDBJ whole genome shotgun (WGS) entry which is preliminary data.</text>
</comment>
<reference evidence="5" key="1">
    <citation type="journal article" date="2021" name="Front. Microbiol.">
        <title>Comprehensive Comparative Genomics and Phenotyping of Methylobacterium Species.</title>
        <authorList>
            <person name="Alessa O."/>
            <person name="Ogura Y."/>
            <person name="Fujitani Y."/>
            <person name="Takami H."/>
            <person name="Hayashi T."/>
            <person name="Sahin N."/>
            <person name="Tani A."/>
        </authorList>
    </citation>
    <scope>NUCLEOTIDE SEQUENCE</scope>
    <source>
        <strain evidence="5">NBRC 15686</strain>
    </source>
</reference>
<evidence type="ECO:0000259" key="3">
    <source>
        <dbReference type="Pfam" id="PF00710"/>
    </source>
</evidence>
<gene>
    <name evidence="5" type="primary">ansB</name>
    <name evidence="5" type="ORF">LNAOJCKE_2852</name>
</gene>
<dbReference type="Gene3D" id="3.40.50.1170">
    <property type="entry name" value="L-asparaginase, N-terminal domain"/>
    <property type="match status" value="1"/>
</dbReference>
<dbReference type="PIRSF" id="PIRSF500176">
    <property type="entry name" value="L_ASNase"/>
    <property type="match status" value="1"/>
</dbReference>
<feature type="domain" description="L-asparaginase N-terminal" evidence="3">
    <location>
        <begin position="5"/>
        <end position="192"/>
    </location>
</feature>
<name>A0ABQ4UEA0_9HYPH</name>
<dbReference type="InterPro" id="IPR036152">
    <property type="entry name" value="Asp/glu_Ase-like_sf"/>
</dbReference>
<sequence>MTLPRILLLSLGGTITMTRSLEGGIVPTLTAADLAASVPGLAAVAQIETRSPLRRPSAGLTLDDLIGVARTLDARLAGDCDGAVVIQGTDTIEETAFVLDSLIAGNKPVVVTGAMRGPESAGADGPGNLLAATIVAGSAAARGLGVLAVLNDEVHAARLVQKTHTALPSAFRSPLAGPLGLVIESEARIFMRPQRAPVVSGSLGDEPVPVALLKMGIGDDGRLLAALPDLGFRGVVIEGMGAGHVPEPLAEIVSSLVEQIPVILASRAETGPVFSRTYGYPGGEIDLLARGVLSAGILSGVKARLLLQILLRAGVDRAVYAPYFADPGSPGLTPQTEA</sequence>
<keyword evidence="2" id="KW-0378">Hydrolase</keyword>
<evidence type="ECO:0000259" key="4">
    <source>
        <dbReference type="Pfam" id="PF17763"/>
    </source>
</evidence>
<reference evidence="5" key="2">
    <citation type="submission" date="2021-08" db="EMBL/GenBank/DDBJ databases">
        <authorList>
            <person name="Tani A."/>
            <person name="Ola A."/>
            <person name="Ogura Y."/>
            <person name="Katsura K."/>
            <person name="Hayashi T."/>
        </authorList>
    </citation>
    <scope>NUCLEOTIDE SEQUENCE</scope>
    <source>
        <strain evidence="5">NBRC 15686</strain>
    </source>
</reference>
<accession>A0ABQ4UEA0</accession>
<dbReference type="SFLD" id="SFLDS00057">
    <property type="entry name" value="Glutaminase/Asparaginase"/>
    <property type="match status" value="1"/>
</dbReference>
<dbReference type="InterPro" id="IPR006034">
    <property type="entry name" value="Asparaginase/glutaminase-like"/>
</dbReference>
<evidence type="ECO:0000256" key="1">
    <source>
        <dbReference type="ARBA" id="ARBA00010518"/>
    </source>
</evidence>
<dbReference type="SUPFAM" id="SSF53774">
    <property type="entry name" value="Glutaminase/Asparaginase"/>
    <property type="match status" value="1"/>
</dbReference>
<evidence type="ECO:0000313" key="6">
    <source>
        <dbReference type="Proteomes" id="UP001055039"/>
    </source>
</evidence>
<keyword evidence="6" id="KW-1185">Reference proteome</keyword>
<dbReference type="Pfam" id="PF17763">
    <property type="entry name" value="Asparaginase_C"/>
    <property type="match status" value="1"/>
</dbReference>
<dbReference type="SMART" id="SM00870">
    <property type="entry name" value="Asparaginase"/>
    <property type="match status" value="1"/>
</dbReference>
<evidence type="ECO:0000256" key="2">
    <source>
        <dbReference type="ARBA" id="ARBA00022801"/>
    </source>
</evidence>
<dbReference type="Gene3D" id="3.40.50.40">
    <property type="match status" value="1"/>
</dbReference>
<dbReference type="CDD" id="cd08964">
    <property type="entry name" value="L-asparaginase_II"/>
    <property type="match status" value="1"/>
</dbReference>
<dbReference type="InterPro" id="IPR027473">
    <property type="entry name" value="L-asparaginase_C"/>
</dbReference>
<dbReference type="PROSITE" id="PS51732">
    <property type="entry name" value="ASN_GLN_ASE_3"/>
    <property type="match status" value="1"/>
</dbReference>
<proteinExistence type="inferred from homology"/>
<dbReference type="PRINTS" id="PR00139">
    <property type="entry name" value="ASNGLNASE"/>
</dbReference>
<protein>
    <submittedName>
        <fullName evidence="5">L-asparaginase periplasmic</fullName>
    </submittedName>
</protein>
<dbReference type="EMBL" id="BPRC01000009">
    <property type="protein sequence ID" value="GJE65641.1"/>
    <property type="molecule type" value="Genomic_DNA"/>
</dbReference>
<dbReference type="InterPro" id="IPR004550">
    <property type="entry name" value="AsnASE_II"/>
</dbReference>
<dbReference type="InterPro" id="IPR027474">
    <property type="entry name" value="L-asparaginase_N"/>
</dbReference>
<dbReference type="RefSeq" id="WP_238225060.1">
    <property type="nucleotide sequence ID" value="NZ_BAAADH010000024.1"/>
</dbReference>
<dbReference type="InterPro" id="IPR037152">
    <property type="entry name" value="L-asparaginase_N_sf"/>
</dbReference>
<dbReference type="Pfam" id="PF00710">
    <property type="entry name" value="Asparaginase"/>
    <property type="match status" value="1"/>
</dbReference>